<reference evidence="2" key="1">
    <citation type="submission" date="2021-02" db="EMBL/GenBank/DDBJ databases">
        <authorList>
            <person name="Dougan E. K."/>
            <person name="Rhodes N."/>
            <person name="Thang M."/>
            <person name="Chan C."/>
        </authorList>
    </citation>
    <scope>NUCLEOTIDE SEQUENCE</scope>
</reference>
<feature type="non-terminal residue" evidence="2">
    <location>
        <position position="373"/>
    </location>
</feature>
<proteinExistence type="predicted"/>
<sequence length="373" mass="41353">MANMFPTPAQSPVGHTMSAPGNTNMQNMSPGTSVSSHLISSMANSPVGHNMSAPDVSGTKRSLFQDANNLGKRQCNVSPRVTAVLQFMEGFSEQDVCDFQERCQVTPNFKVHQTVQQQLAQELQQMQAQVDPASTSNDVDECLKHFLGLIVSINSMDGNDMHVVAETLLNSLAKAPHTKQLLGEFVVHILRHAVEEKFVNPSEVAKVVTSLTAVAVEVYKAPLGLQPDEISCMNKESHATILKWQELNKLMVARIIDLQTSTTRKYWQREGVKPVAATGNERDMFYEIIHLVKMRVTKPELREFLQWFKTNVPERFKLNRSQHSDQPANSAPSALIPGTQLPAGQGQTSDSGLGLKANKTQLTELRRWIARSL</sequence>
<accession>A0A813HZ21</accession>
<evidence type="ECO:0000313" key="2">
    <source>
        <dbReference type="EMBL" id="CAE8642737.1"/>
    </source>
</evidence>
<feature type="compositionally biased region" description="Polar residues" evidence="1">
    <location>
        <begin position="320"/>
        <end position="332"/>
    </location>
</feature>
<comment type="caution">
    <text evidence="2">The sequence shown here is derived from an EMBL/GenBank/DDBJ whole genome shotgun (WGS) entry which is preliminary data.</text>
</comment>
<feature type="region of interest" description="Disordered" evidence="1">
    <location>
        <begin position="320"/>
        <end position="355"/>
    </location>
</feature>
<dbReference type="EMBL" id="CAJNNW010002066">
    <property type="protein sequence ID" value="CAE8642737.1"/>
    <property type="molecule type" value="Genomic_DNA"/>
</dbReference>
<dbReference type="Proteomes" id="UP000626109">
    <property type="component" value="Unassembled WGS sequence"/>
</dbReference>
<evidence type="ECO:0000313" key="3">
    <source>
        <dbReference type="Proteomes" id="UP000626109"/>
    </source>
</evidence>
<dbReference type="AlphaFoldDB" id="A0A813HZ21"/>
<gene>
    <name evidence="2" type="ORF">PGLA2088_LOCUS2523</name>
</gene>
<organism evidence="2 3">
    <name type="scientific">Polarella glacialis</name>
    <name type="common">Dinoflagellate</name>
    <dbReference type="NCBI Taxonomy" id="89957"/>
    <lineage>
        <taxon>Eukaryota</taxon>
        <taxon>Sar</taxon>
        <taxon>Alveolata</taxon>
        <taxon>Dinophyceae</taxon>
        <taxon>Suessiales</taxon>
        <taxon>Suessiaceae</taxon>
        <taxon>Polarella</taxon>
    </lineage>
</organism>
<protein>
    <submittedName>
        <fullName evidence="2">Uncharacterized protein</fullName>
    </submittedName>
</protein>
<evidence type="ECO:0000256" key="1">
    <source>
        <dbReference type="SAM" id="MobiDB-lite"/>
    </source>
</evidence>
<name>A0A813HZ21_POLGL</name>